<proteinExistence type="predicted"/>
<reference evidence="1" key="2">
    <citation type="journal article" date="2015" name="Fish Shellfish Immunol.">
        <title>Early steps in the European eel (Anguilla anguilla)-Vibrio vulnificus interaction in the gills: Role of the RtxA13 toxin.</title>
        <authorList>
            <person name="Callol A."/>
            <person name="Pajuelo D."/>
            <person name="Ebbesson L."/>
            <person name="Teles M."/>
            <person name="MacKenzie S."/>
            <person name="Amaro C."/>
        </authorList>
    </citation>
    <scope>NUCLEOTIDE SEQUENCE</scope>
</reference>
<dbReference type="AlphaFoldDB" id="A0A0E9RXX7"/>
<reference evidence="1" key="1">
    <citation type="submission" date="2014-11" db="EMBL/GenBank/DDBJ databases">
        <authorList>
            <person name="Amaro Gonzalez C."/>
        </authorList>
    </citation>
    <scope>NUCLEOTIDE SEQUENCE</scope>
</reference>
<organism evidence="1">
    <name type="scientific">Anguilla anguilla</name>
    <name type="common">European freshwater eel</name>
    <name type="synonym">Muraena anguilla</name>
    <dbReference type="NCBI Taxonomy" id="7936"/>
    <lineage>
        <taxon>Eukaryota</taxon>
        <taxon>Metazoa</taxon>
        <taxon>Chordata</taxon>
        <taxon>Craniata</taxon>
        <taxon>Vertebrata</taxon>
        <taxon>Euteleostomi</taxon>
        <taxon>Actinopterygii</taxon>
        <taxon>Neopterygii</taxon>
        <taxon>Teleostei</taxon>
        <taxon>Anguilliformes</taxon>
        <taxon>Anguillidae</taxon>
        <taxon>Anguilla</taxon>
    </lineage>
</organism>
<sequence>MTIKNDVITYQLAKWQHYDRKFIYLFNNENIVHFKIISRNLKPYEKKDL</sequence>
<name>A0A0E9RXX7_ANGAN</name>
<protein>
    <submittedName>
        <fullName evidence="1">Uncharacterized protein</fullName>
    </submittedName>
</protein>
<evidence type="ECO:0000313" key="1">
    <source>
        <dbReference type="EMBL" id="JAH33255.1"/>
    </source>
</evidence>
<accession>A0A0E9RXX7</accession>
<dbReference type="EMBL" id="GBXM01075322">
    <property type="protein sequence ID" value="JAH33255.1"/>
    <property type="molecule type" value="Transcribed_RNA"/>
</dbReference>